<dbReference type="AlphaFoldDB" id="A0A1H3J2F8"/>
<organism evidence="2 3">
    <name type="scientific">Jannaschia faecimaris</name>
    <dbReference type="NCBI Taxonomy" id="1244108"/>
    <lineage>
        <taxon>Bacteria</taxon>
        <taxon>Pseudomonadati</taxon>
        <taxon>Pseudomonadota</taxon>
        <taxon>Alphaproteobacteria</taxon>
        <taxon>Rhodobacterales</taxon>
        <taxon>Roseobacteraceae</taxon>
        <taxon>Jannaschia</taxon>
    </lineage>
</organism>
<evidence type="ECO:0000313" key="3">
    <source>
        <dbReference type="Proteomes" id="UP000198914"/>
    </source>
</evidence>
<proteinExistence type="predicted"/>
<name>A0A1H3J2F8_9RHOB</name>
<evidence type="ECO:0000313" key="2">
    <source>
        <dbReference type="EMBL" id="SDY33785.1"/>
    </source>
</evidence>
<dbReference type="STRING" id="1244108.SAMN05444004_101177"/>
<keyword evidence="1" id="KW-0812">Transmembrane</keyword>
<feature type="transmembrane region" description="Helical" evidence="1">
    <location>
        <begin position="13"/>
        <end position="31"/>
    </location>
</feature>
<dbReference type="Proteomes" id="UP000198914">
    <property type="component" value="Unassembled WGS sequence"/>
</dbReference>
<reference evidence="3" key="1">
    <citation type="submission" date="2016-10" db="EMBL/GenBank/DDBJ databases">
        <authorList>
            <person name="Varghese N."/>
            <person name="Submissions S."/>
        </authorList>
    </citation>
    <scope>NUCLEOTIDE SEQUENCE [LARGE SCALE GENOMIC DNA]</scope>
    <source>
        <strain evidence="3">DSM 100420</strain>
    </source>
</reference>
<keyword evidence="1" id="KW-0472">Membrane</keyword>
<evidence type="ECO:0000256" key="1">
    <source>
        <dbReference type="SAM" id="Phobius"/>
    </source>
</evidence>
<sequence>MPHVRRPIVIRRLALRAVVAVALGVSLWLVADRVVERTRTDQPAQAPVSDG</sequence>
<dbReference type="EMBL" id="FNPX01000001">
    <property type="protein sequence ID" value="SDY33785.1"/>
    <property type="molecule type" value="Genomic_DNA"/>
</dbReference>
<keyword evidence="3" id="KW-1185">Reference proteome</keyword>
<accession>A0A1H3J2F8</accession>
<protein>
    <submittedName>
        <fullName evidence="2">Uncharacterized protein</fullName>
    </submittedName>
</protein>
<keyword evidence="1" id="KW-1133">Transmembrane helix</keyword>
<gene>
    <name evidence="2" type="ORF">SAMN05444004_101177</name>
</gene>